<keyword evidence="2" id="KW-0472">Membrane</keyword>
<dbReference type="Proteomes" id="UP000094828">
    <property type="component" value="Unassembled WGS sequence"/>
</dbReference>
<keyword evidence="4" id="KW-1185">Reference proteome</keyword>
<feature type="transmembrane region" description="Helical" evidence="2">
    <location>
        <begin position="20"/>
        <end position="38"/>
    </location>
</feature>
<dbReference type="EMBL" id="LYDR01000090">
    <property type="protein sequence ID" value="ODA31239.1"/>
    <property type="molecule type" value="Genomic_DNA"/>
</dbReference>
<evidence type="ECO:0000256" key="2">
    <source>
        <dbReference type="SAM" id="Phobius"/>
    </source>
</evidence>
<dbReference type="OrthoDB" id="213084at2"/>
<evidence type="ECO:0000313" key="3">
    <source>
        <dbReference type="EMBL" id="ODA31239.1"/>
    </source>
</evidence>
<keyword evidence="2" id="KW-1133">Transmembrane helix</keyword>
<organism evidence="3 4">
    <name type="scientific">Planctopirus hydrillae</name>
    <dbReference type="NCBI Taxonomy" id="1841610"/>
    <lineage>
        <taxon>Bacteria</taxon>
        <taxon>Pseudomonadati</taxon>
        <taxon>Planctomycetota</taxon>
        <taxon>Planctomycetia</taxon>
        <taxon>Planctomycetales</taxon>
        <taxon>Planctomycetaceae</taxon>
        <taxon>Planctopirus</taxon>
    </lineage>
</organism>
<protein>
    <submittedName>
        <fullName evidence="3">Uncharacterized protein</fullName>
    </submittedName>
</protein>
<gene>
    <name evidence="3" type="ORF">A6X21_22455</name>
</gene>
<feature type="region of interest" description="Disordered" evidence="1">
    <location>
        <begin position="73"/>
        <end position="210"/>
    </location>
</feature>
<evidence type="ECO:0000313" key="4">
    <source>
        <dbReference type="Proteomes" id="UP000094828"/>
    </source>
</evidence>
<keyword evidence="2" id="KW-0812">Transmembrane</keyword>
<sequence>MFTPSDFLLAPSLGIDAGQIVGLLVLLFTVLSWVVNAIQGAQKAMAEKQAKEKFKNSSQQTPPTRIEEFLREANEKLSGGNQERTQRRAEEARRRQEALQRKTAKEQQKQQKKPKESTVRSPGGNMGGKGLANPSNRPFANTAPSSNPSSFPSSSGALNLNEPVGTANSANMSGTASQTANPSQFGELGMMAGGTAGNQTGNLADPGRMSAAAGPHPIIEMLKRPGGAAQAVLINEILSRPKSLR</sequence>
<feature type="compositionally biased region" description="Low complexity" evidence="1">
    <location>
        <begin position="138"/>
        <end position="155"/>
    </location>
</feature>
<reference evidence="3 4" key="1">
    <citation type="submission" date="2016-05" db="EMBL/GenBank/DDBJ databases">
        <title>Genomic and physiological characterization of Planctopirus sp. isolated from fresh water lake.</title>
        <authorList>
            <person name="Subhash Y."/>
            <person name="Ramana C."/>
        </authorList>
    </citation>
    <scope>NUCLEOTIDE SEQUENCE [LARGE SCALE GENOMIC DNA]</scope>
    <source>
        <strain evidence="3 4">JC280</strain>
    </source>
</reference>
<comment type="caution">
    <text evidence="3">The sequence shown here is derived from an EMBL/GenBank/DDBJ whole genome shotgun (WGS) entry which is preliminary data.</text>
</comment>
<name>A0A1C3EDD9_9PLAN</name>
<dbReference type="RefSeq" id="WP_068847829.1">
    <property type="nucleotide sequence ID" value="NZ_LYDR01000090.1"/>
</dbReference>
<evidence type="ECO:0000256" key="1">
    <source>
        <dbReference type="SAM" id="MobiDB-lite"/>
    </source>
</evidence>
<dbReference type="AlphaFoldDB" id="A0A1C3EDD9"/>
<accession>A0A1C3EDD9</accession>
<proteinExistence type="predicted"/>
<feature type="compositionally biased region" description="Basic and acidic residues" evidence="1">
    <location>
        <begin position="84"/>
        <end position="118"/>
    </location>
</feature>
<feature type="compositionally biased region" description="Polar residues" evidence="1">
    <location>
        <begin position="166"/>
        <end position="184"/>
    </location>
</feature>